<feature type="region of interest" description="Disordered" evidence="1">
    <location>
        <begin position="235"/>
        <end position="259"/>
    </location>
</feature>
<dbReference type="EMBL" id="OB668524">
    <property type="protein sequence ID" value="CAD7234389.1"/>
    <property type="molecule type" value="Genomic_DNA"/>
</dbReference>
<feature type="compositionally biased region" description="Pro residues" evidence="1">
    <location>
        <begin position="112"/>
        <end position="123"/>
    </location>
</feature>
<evidence type="ECO:0000259" key="2">
    <source>
        <dbReference type="Pfam" id="PF22900"/>
    </source>
</evidence>
<reference evidence="3" key="1">
    <citation type="submission" date="2020-11" db="EMBL/GenBank/DDBJ databases">
        <authorList>
            <person name="Tran Van P."/>
        </authorList>
    </citation>
    <scope>NUCLEOTIDE SEQUENCE</scope>
</reference>
<feature type="non-terminal residue" evidence="3">
    <location>
        <position position="538"/>
    </location>
</feature>
<sequence>AFRGRSLSLTIRLQAAGRQGAVEDIGVVAHSNQTLGTLRREILNLLCPSSPHHMRLELTLSGDVLEPVWDKRLITEIPLKDKMILMGKLVPAVTHPTSPDSSSESSAGSPPLSQPPLPSPSTLPPASNKGMQQAEQTLPSVMFSLRGCSIPFLLKLADQGIRLGSPELTSSVWNILRLMPVDHKTEQLLLCSLERAATSSAGREEAAQPPSLPPSLPLSQGAACLPGMAQRTSLLGTPGSSLASPQEAGADLTGSGRDALPASPKEALRSLFVGESPSVVLYHLEVLHVLMMPWNLRLPSVPAAISPASSGHAGFRISLETQATLIEAGGLDLLITLLTSPAFIQQGDSTTRRSALWLVIRLVKLVLTITAHAQLALLKEAGLGGEPRVQQLERSLPVIPSPSSEFAMRQIARELSHTLGPLRRCLEALPPWLPPAHALIGLAWSCSVSRSNVFFDRSPSAPDVFEGAWDLKIFHSLLHPLRGTSPTEPLDLELCKEALECLTVLIALQPQLVVDIIQQERRPFTDFMMELLLWSPCR</sequence>
<feature type="region of interest" description="Disordered" evidence="1">
    <location>
        <begin position="94"/>
        <end position="134"/>
    </location>
</feature>
<gene>
    <name evidence="3" type="ORF">CTOB1V02_LOCUS12205</name>
</gene>
<dbReference type="OrthoDB" id="7304466at2759"/>
<evidence type="ECO:0000313" key="3">
    <source>
        <dbReference type="EMBL" id="CAD7234389.1"/>
    </source>
</evidence>
<feature type="domain" description="UBP24/USP9X/USP9Y ubiquitin-like" evidence="2">
    <location>
        <begin position="2"/>
        <end position="90"/>
    </location>
</feature>
<accession>A0A7R8WM92</accession>
<name>A0A7R8WM92_9CRUS</name>
<evidence type="ECO:0000256" key="1">
    <source>
        <dbReference type="SAM" id="MobiDB-lite"/>
    </source>
</evidence>
<proteinExistence type="predicted"/>
<organism evidence="3">
    <name type="scientific">Cyprideis torosa</name>
    <dbReference type="NCBI Taxonomy" id="163714"/>
    <lineage>
        <taxon>Eukaryota</taxon>
        <taxon>Metazoa</taxon>
        <taxon>Ecdysozoa</taxon>
        <taxon>Arthropoda</taxon>
        <taxon>Crustacea</taxon>
        <taxon>Oligostraca</taxon>
        <taxon>Ostracoda</taxon>
        <taxon>Podocopa</taxon>
        <taxon>Podocopida</taxon>
        <taxon>Cytherocopina</taxon>
        <taxon>Cytheroidea</taxon>
        <taxon>Cytherideidae</taxon>
        <taxon>Cyprideis</taxon>
    </lineage>
</organism>
<feature type="compositionally biased region" description="Polar residues" evidence="1">
    <location>
        <begin position="235"/>
        <end position="244"/>
    </location>
</feature>
<feature type="region of interest" description="Disordered" evidence="1">
    <location>
        <begin position="200"/>
        <end position="219"/>
    </location>
</feature>
<dbReference type="Pfam" id="PF22900">
    <property type="entry name" value="UCH_UBL1"/>
    <property type="match status" value="1"/>
</dbReference>
<dbReference type="AlphaFoldDB" id="A0A7R8WM92"/>
<dbReference type="InterPro" id="IPR055176">
    <property type="entry name" value="UBP24/USP9X/USP9Y_UBL"/>
</dbReference>
<feature type="compositionally biased region" description="Low complexity" evidence="1">
    <location>
        <begin position="96"/>
        <end position="111"/>
    </location>
</feature>
<protein>
    <recommendedName>
        <fullName evidence="2">UBP24/USP9X/USP9Y ubiquitin-like domain-containing protein</fullName>
    </recommendedName>
</protein>